<dbReference type="EMBL" id="FPHP01000048">
    <property type="protein sequence ID" value="SFV75899.1"/>
    <property type="molecule type" value="Genomic_DNA"/>
</dbReference>
<gene>
    <name evidence="6" type="ORF">MNB_SM-3-829</name>
</gene>
<keyword evidence="6" id="KW-0969">Cilium</keyword>
<dbReference type="GO" id="GO:0005829">
    <property type="term" value="C:cytosol"/>
    <property type="evidence" value="ECO:0007669"/>
    <property type="project" value="UniProtKB-SubCell"/>
</dbReference>
<dbReference type="GO" id="GO:0071973">
    <property type="term" value="P:bacterial-type flagellum-dependent cell motility"/>
    <property type="evidence" value="ECO:0007669"/>
    <property type="project" value="TreeGrafter"/>
</dbReference>
<dbReference type="GO" id="GO:0044780">
    <property type="term" value="P:bacterial-type flagellum assembly"/>
    <property type="evidence" value="ECO:0007669"/>
    <property type="project" value="InterPro"/>
</dbReference>
<protein>
    <submittedName>
        <fullName evidence="6">Flagellar biosynthesis protein fliS</fullName>
    </submittedName>
</protein>
<dbReference type="SUPFAM" id="SSF101116">
    <property type="entry name" value="Flagellar export chaperone FliS"/>
    <property type="match status" value="1"/>
</dbReference>
<evidence type="ECO:0000256" key="3">
    <source>
        <dbReference type="ARBA" id="ARBA00022490"/>
    </source>
</evidence>
<evidence type="ECO:0000313" key="6">
    <source>
        <dbReference type="EMBL" id="SFV75899.1"/>
    </source>
</evidence>
<comment type="similarity">
    <text evidence="2">Belongs to the FliS family.</text>
</comment>
<keyword evidence="5" id="KW-0143">Chaperone</keyword>
<dbReference type="Gene3D" id="1.20.120.340">
    <property type="entry name" value="Flagellar protein FliS"/>
    <property type="match status" value="1"/>
</dbReference>
<organism evidence="6">
    <name type="scientific">hydrothermal vent metagenome</name>
    <dbReference type="NCBI Taxonomy" id="652676"/>
    <lineage>
        <taxon>unclassified sequences</taxon>
        <taxon>metagenomes</taxon>
        <taxon>ecological metagenomes</taxon>
    </lineage>
</organism>
<dbReference type="CDD" id="cd16098">
    <property type="entry name" value="FliS"/>
    <property type="match status" value="1"/>
</dbReference>
<comment type="subcellular location">
    <subcellularLocation>
        <location evidence="1">Cytoplasm</location>
        <location evidence="1">Cytosol</location>
    </subcellularLocation>
</comment>
<evidence type="ECO:0000256" key="1">
    <source>
        <dbReference type="ARBA" id="ARBA00004514"/>
    </source>
</evidence>
<keyword evidence="3" id="KW-0963">Cytoplasm</keyword>
<evidence type="ECO:0000256" key="2">
    <source>
        <dbReference type="ARBA" id="ARBA00008787"/>
    </source>
</evidence>
<evidence type="ECO:0000256" key="4">
    <source>
        <dbReference type="ARBA" id="ARBA00022795"/>
    </source>
</evidence>
<name>A0A1W1D5K4_9ZZZZ</name>
<keyword evidence="4" id="KW-1005">Bacterial flagellum biogenesis</keyword>
<dbReference type="PANTHER" id="PTHR34773:SF1">
    <property type="entry name" value="FLAGELLAR SECRETION CHAPERONE FLIS"/>
    <property type="match status" value="1"/>
</dbReference>
<dbReference type="PIRSF" id="PIRSF039090">
    <property type="entry name" value="Flis"/>
    <property type="match status" value="1"/>
</dbReference>
<proteinExistence type="inferred from homology"/>
<accession>A0A1W1D5K4</accession>
<dbReference type="Pfam" id="PF02561">
    <property type="entry name" value="FliS"/>
    <property type="match status" value="1"/>
</dbReference>
<dbReference type="AlphaFoldDB" id="A0A1W1D5K4"/>
<reference evidence="6" key="1">
    <citation type="submission" date="2016-10" db="EMBL/GenBank/DDBJ databases">
        <authorList>
            <person name="de Groot N.N."/>
        </authorList>
    </citation>
    <scope>NUCLEOTIDE SEQUENCE</scope>
</reference>
<sequence>MYGNTAYNAYMQNSVGIESPAKLIEMLYEGVLRFNAQAKKAIKENNVEKKVYWINRSIAIITELISVLDYKHGEVAYYLSGLYNYEIQLLLDVIKNNDIEKLDECSNVFRGLLEAWRETTNVA</sequence>
<dbReference type="NCBIfam" id="TIGR00208">
    <property type="entry name" value="fliS"/>
    <property type="match status" value="1"/>
</dbReference>
<evidence type="ECO:0000256" key="5">
    <source>
        <dbReference type="ARBA" id="ARBA00023186"/>
    </source>
</evidence>
<dbReference type="InterPro" id="IPR036584">
    <property type="entry name" value="FliS_sf"/>
</dbReference>
<keyword evidence="6" id="KW-0282">Flagellum</keyword>
<dbReference type="PANTHER" id="PTHR34773">
    <property type="entry name" value="FLAGELLAR SECRETION CHAPERONE FLIS"/>
    <property type="match status" value="1"/>
</dbReference>
<keyword evidence="6" id="KW-0966">Cell projection</keyword>
<dbReference type="InterPro" id="IPR003713">
    <property type="entry name" value="FliS"/>
</dbReference>